<accession>A0A4Z1K4U6</accession>
<reference evidence="1 2" key="1">
    <citation type="submission" date="2017-12" db="EMBL/GenBank/DDBJ databases">
        <title>Comparative genomics of Botrytis spp.</title>
        <authorList>
            <person name="Valero-Jimenez C.A."/>
            <person name="Tapia P."/>
            <person name="Veloso J."/>
            <person name="Silva-Moreno E."/>
            <person name="Staats M."/>
            <person name="Valdes J.H."/>
            <person name="Van Kan J.A.L."/>
        </authorList>
    </citation>
    <scope>NUCLEOTIDE SEQUENCE [LARGE SCALE GENOMIC DNA]</scope>
    <source>
        <strain evidence="1 2">MUCL3349</strain>
    </source>
</reference>
<protein>
    <submittedName>
        <fullName evidence="1">Uncharacterized protein</fullName>
    </submittedName>
</protein>
<evidence type="ECO:0000313" key="2">
    <source>
        <dbReference type="Proteomes" id="UP000297280"/>
    </source>
</evidence>
<gene>
    <name evidence="1" type="ORF">BPOR_1318g00020</name>
</gene>
<sequence length="119" mass="13176">MRATRTKIGENVRNALGEKHSIIAPSLLKALVGYPSFLKVEKCIGVANCYEIYSSLGSFNFKEDEWRDAPELVPTKCGNRQKIVSTATEIHKCESSNADMRAYVGGWGDDLRCMNCIGT</sequence>
<dbReference type="EMBL" id="PQXO01001310">
    <property type="protein sequence ID" value="TGO81149.1"/>
    <property type="molecule type" value="Genomic_DNA"/>
</dbReference>
<dbReference type="Proteomes" id="UP000297280">
    <property type="component" value="Unassembled WGS sequence"/>
</dbReference>
<comment type="caution">
    <text evidence="1">The sequence shown here is derived from an EMBL/GenBank/DDBJ whole genome shotgun (WGS) entry which is preliminary data.</text>
</comment>
<evidence type="ECO:0000313" key="1">
    <source>
        <dbReference type="EMBL" id="TGO81149.1"/>
    </source>
</evidence>
<proteinExistence type="predicted"/>
<organism evidence="1 2">
    <name type="scientific">Botrytis porri</name>
    <dbReference type="NCBI Taxonomy" id="87229"/>
    <lineage>
        <taxon>Eukaryota</taxon>
        <taxon>Fungi</taxon>
        <taxon>Dikarya</taxon>
        <taxon>Ascomycota</taxon>
        <taxon>Pezizomycotina</taxon>
        <taxon>Leotiomycetes</taxon>
        <taxon>Helotiales</taxon>
        <taxon>Sclerotiniaceae</taxon>
        <taxon>Botrytis</taxon>
    </lineage>
</organism>
<name>A0A4Z1K4U6_9HELO</name>
<dbReference type="AlphaFoldDB" id="A0A4Z1K4U6"/>
<keyword evidence="2" id="KW-1185">Reference proteome</keyword>